<dbReference type="PaxDb" id="5141-EFNCRP00000004510"/>
<feature type="compositionally biased region" description="Basic and acidic residues" evidence="1">
    <location>
        <begin position="227"/>
        <end position="237"/>
    </location>
</feature>
<feature type="compositionally biased region" description="Acidic residues" evidence="1">
    <location>
        <begin position="203"/>
        <end position="212"/>
    </location>
</feature>
<reference evidence="2 3" key="1">
    <citation type="journal article" date="2003" name="Nature">
        <title>The genome sequence of the filamentous fungus Neurospora crassa.</title>
        <authorList>
            <person name="Galagan J.E."/>
            <person name="Calvo S.E."/>
            <person name="Borkovich K.A."/>
            <person name="Selker E.U."/>
            <person name="Read N.D."/>
            <person name="Jaffe D."/>
            <person name="FitzHugh W."/>
            <person name="Ma L.J."/>
            <person name="Smirnov S."/>
            <person name="Purcell S."/>
            <person name="Rehman B."/>
            <person name="Elkins T."/>
            <person name="Engels R."/>
            <person name="Wang S."/>
            <person name="Nielsen C.B."/>
            <person name="Butler J."/>
            <person name="Endrizzi M."/>
            <person name="Qui D."/>
            <person name="Ianakiev P."/>
            <person name="Bell-Pedersen D."/>
            <person name="Nelson M.A."/>
            <person name="Werner-Washburne M."/>
            <person name="Selitrennikoff C.P."/>
            <person name="Kinsey J.A."/>
            <person name="Braun E.L."/>
            <person name="Zelter A."/>
            <person name="Schulte U."/>
            <person name="Kothe G.O."/>
            <person name="Jedd G."/>
            <person name="Mewes W."/>
            <person name="Staben C."/>
            <person name="Marcotte E."/>
            <person name="Greenberg D."/>
            <person name="Roy A."/>
            <person name="Foley K."/>
            <person name="Naylor J."/>
            <person name="Stange-Thomann N."/>
            <person name="Barrett R."/>
            <person name="Gnerre S."/>
            <person name="Kamal M."/>
            <person name="Kamvysselis M."/>
            <person name="Mauceli E."/>
            <person name="Bielke C."/>
            <person name="Rudd S."/>
            <person name="Frishman D."/>
            <person name="Krystofova S."/>
            <person name="Rasmussen C."/>
            <person name="Metzenberg R.L."/>
            <person name="Perkins D.D."/>
            <person name="Kroken S."/>
            <person name="Cogoni C."/>
            <person name="Macino G."/>
            <person name="Catcheside D."/>
            <person name="Li W."/>
            <person name="Pratt R.J."/>
            <person name="Osmani S.A."/>
            <person name="DeSouza C.P."/>
            <person name="Glass L."/>
            <person name="Orbach M.J."/>
            <person name="Berglund J.A."/>
            <person name="Voelker R."/>
            <person name="Yarden O."/>
            <person name="Plamann M."/>
            <person name="Seiler S."/>
            <person name="Dunlap J."/>
            <person name="Radford A."/>
            <person name="Aramayo R."/>
            <person name="Natvig D.O."/>
            <person name="Alex L.A."/>
            <person name="Mannhaupt G."/>
            <person name="Ebbole D.J."/>
            <person name="Freitag M."/>
            <person name="Paulsen I."/>
            <person name="Sachs M.S."/>
            <person name="Lander E.S."/>
            <person name="Nusbaum C."/>
            <person name="Birren B."/>
        </authorList>
    </citation>
    <scope>NUCLEOTIDE SEQUENCE [LARGE SCALE GENOMIC DNA]</scope>
    <source>
        <strain evidence="3">ATCC 24698 / 74-OR23-1A / CBS 708.71 / DSM 1257 / FGSC 987</strain>
    </source>
</reference>
<protein>
    <submittedName>
        <fullName evidence="2">Uncharacterized protein</fullName>
    </submittedName>
</protein>
<dbReference type="HOGENOM" id="CLU_412247_0_0_1"/>
<dbReference type="InParanoid" id="Q7S6M2"/>
<feature type="compositionally biased region" description="Basic residues" evidence="1">
    <location>
        <begin position="104"/>
        <end position="114"/>
    </location>
</feature>
<evidence type="ECO:0000256" key="1">
    <source>
        <dbReference type="SAM" id="MobiDB-lite"/>
    </source>
</evidence>
<dbReference type="KEGG" id="ncr:NCU04813"/>
<dbReference type="SMR" id="Q7S6M2"/>
<proteinExistence type="predicted"/>
<dbReference type="GeneID" id="3876577"/>
<feature type="region of interest" description="Disordered" evidence="1">
    <location>
        <begin position="554"/>
        <end position="589"/>
    </location>
</feature>
<keyword evidence="3" id="KW-1185">Reference proteome</keyword>
<gene>
    <name evidence="2" type="ORF">NCU04813</name>
</gene>
<evidence type="ECO:0000313" key="3">
    <source>
        <dbReference type="Proteomes" id="UP000001805"/>
    </source>
</evidence>
<accession>Q7S6M2</accession>
<organism evidence="2 3">
    <name type="scientific">Neurospora crassa (strain ATCC 24698 / 74-OR23-1A / CBS 708.71 / DSM 1257 / FGSC 987)</name>
    <dbReference type="NCBI Taxonomy" id="367110"/>
    <lineage>
        <taxon>Eukaryota</taxon>
        <taxon>Fungi</taxon>
        <taxon>Dikarya</taxon>
        <taxon>Ascomycota</taxon>
        <taxon>Pezizomycotina</taxon>
        <taxon>Sordariomycetes</taxon>
        <taxon>Sordariomycetidae</taxon>
        <taxon>Sordariales</taxon>
        <taxon>Sordariaceae</taxon>
        <taxon>Neurospora</taxon>
    </lineage>
</organism>
<dbReference type="AlphaFoldDB" id="Q7S6M2"/>
<evidence type="ECO:0000313" key="2">
    <source>
        <dbReference type="EMBL" id="EAA31203.2"/>
    </source>
</evidence>
<dbReference type="OrthoDB" id="5236024at2759"/>
<sequence>MVAARHTQSEDRTQVSDDEATLNHKRVQNMFTGPTHRPTKRVRNSLEYIPSSKKRKAEEAKPDDDSGQDDDTQVLEVVNSFRGTKSRDPPLSHTEPQPVTNGAKRGRGRPRKHPLPVMAQDQPASKTHLSQHALDQIQALARDTLSPAEAQPTRERDTDAIKIGAQMPIQGSDSDSDDEFPSLDEVWKRPKNQLPASAQPEPNQEDDYEEREGDNVRAVDEDEEQPDKENEADDRLLRVPPKPRSTPAIYPLLFENPESVNNSARVKIRGSSIRSLRKIMMGPGWTDLGKDWAKTVVQPFRDNVRNPTATSEIKNLCKHLHELTMLSDRASRAASITKQNEYLRGVVKWRSKSIEAIQDIVSVCEQHLAPNSVTRQSLRQDLFEYGIPMLILALSSAYCLGEVGRGHNDIDEGGFPQSGMFTSSTVDYLLRITDWITRLETRLAPDVADDEDDEDIEYEHGLKKKREDRQLFKKFLGSWDRTLQQAPHELNEAKFARDQAIKRARQAAREAELAKSAAKYDAFVLSTQRMRSQSRPLDELRQKATRSIVMPRSSGVVAPVRSVPTSHQQQPGSRVSTTSSSQPRVSNIGSMSKPNYPIWSDVKKMWLLDELRKIGPKVSDLDYEDLAEDLGKPIIEVRHEAERLRAVARSLAQEKGTKVERWAQGR</sequence>
<dbReference type="Proteomes" id="UP000001805">
    <property type="component" value="Chromosome 5, Linkage Group VI"/>
</dbReference>
<name>Q7S6M2_NEUCR</name>
<dbReference type="EMBL" id="CM002241">
    <property type="protein sequence ID" value="EAA31203.2"/>
    <property type="molecule type" value="Genomic_DNA"/>
</dbReference>
<feature type="region of interest" description="Disordered" evidence="1">
    <location>
        <begin position="191"/>
        <end position="243"/>
    </location>
</feature>
<feature type="compositionally biased region" description="Polar residues" evidence="1">
    <location>
        <begin position="563"/>
        <end position="589"/>
    </location>
</feature>
<dbReference type="VEuPathDB" id="FungiDB:NCU04813"/>
<dbReference type="RefSeq" id="XP_960439.2">
    <property type="nucleotide sequence ID" value="XM_955346.2"/>
</dbReference>
<feature type="region of interest" description="Disordered" evidence="1">
    <location>
        <begin position="1"/>
        <end position="160"/>
    </location>
</feature>
<dbReference type="STRING" id="367110.Q7S6M2"/>